<evidence type="ECO:0000313" key="3">
    <source>
        <dbReference type="Proteomes" id="UP000596660"/>
    </source>
</evidence>
<dbReference type="Gramene" id="AUR62039513-RA">
    <property type="protein sequence ID" value="AUR62039513-RA:cds"/>
    <property type="gene ID" value="AUR62039513"/>
</dbReference>
<keyword evidence="3" id="KW-1185">Reference proteome</keyword>
<accession>A0A803N2V7</accession>
<dbReference type="Gene3D" id="2.40.50.140">
    <property type="entry name" value="Nucleic acid-binding proteins"/>
    <property type="match status" value="1"/>
</dbReference>
<name>A0A803N2V7_CHEQI</name>
<organism evidence="2 3">
    <name type="scientific">Chenopodium quinoa</name>
    <name type="common">Quinoa</name>
    <dbReference type="NCBI Taxonomy" id="63459"/>
    <lineage>
        <taxon>Eukaryota</taxon>
        <taxon>Viridiplantae</taxon>
        <taxon>Streptophyta</taxon>
        <taxon>Embryophyta</taxon>
        <taxon>Tracheophyta</taxon>
        <taxon>Spermatophyta</taxon>
        <taxon>Magnoliopsida</taxon>
        <taxon>eudicotyledons</taxon>
        <taxon>Gunneridae</taxon>
        <taxon>Pentapetalae</taxon>
        <taxon>Caryophyllales</taxon>
        <taxon>Chenopodiaceae</taxon>
        <taxon>Chenopodioideae</taxon>
        <taxon>Atripliceae</taxon>
        <taxon>Chenopodium</taxon>
    </lineage>
</organism>
<sequence>MSQGALLVCVVVQTDCGPIASVYIGGYTSSIEESCEVAARKVVYDLMKKYEIVVEDVTYLRKQMYDRCGQLFWFKNEELERIKKEEHKVCMYEDLSFEAQNKHKKIVVDFVIVLRAIFRTVEIRCTPIETIEHGPFSHLLFLPRSSYYNTYMLIHLLLLMMDLVREMKFRCVACERNEVSATYRATITFTATDGTGALQLTTFTENSVPLLGMSAADIYHMKAMDDTTKFSQIANRLRSIYFLLKIGPTTALEQNKVLQWGIKGVEMEDTITVDDAGNTSVPVPTGNKSTIALVPI</sequence>
<dbReference type="SUPFAM" id="SSF50249">
    <property type="entry name" value="Nucleic acid-binding proteins"/>
    <property type="match status" value="1"/>
</dbReference>
<protein>
    <recommendedName>
        <fullName evidence="1">Replication factor A C-terminal domain-containing protein</fullName>
    </recommendedName>
</protein>
<dbReference type="Pfam" id="PF08646">
    <property type="entry name" value="Rep_fac-A_C"/>
    <property type="match status" value="1"/>
</dbReference>
<dbReference type="InterPro" id="IPR013955">
    <property type="entry name" value="Rep_factor-A_C"/>
</dbReference>
<dbReference type="EnsemblPlants" id="AUR62039513-RA">
    <property type="protein sequence ID" value="AUR62039513-RA:cds"/>
    <property type="gene ID" value="AUR62039513"/>
</dbReference>
<reference evidence="2" key="2">
    <citation type="submission" date="2021-03" db="UniProtKB">
        <authorList>
            <consortium name="EnsemblPlants"/>
        </authorList>
    </citation>
    <scope>IDENTIFICATION</scope>
</reference>
<dbReference type="InterPro" id="IPR012340">
    <property type="entry name" value="NA-bd_OB-fold"/>
</dbReference>
<evidence type="ECO:0000313" key="2">
    <source>
        <dbReference type="EnsemblPlants" id="AUR62039513-RA:cds"/>
    </source>
</evidence>
<evidence type="ECO:0000259" key="1">
    <source>
        <dbReference type="Pfam" id="PF08646"/>
    </source>
</evidence>
<proteinExistence type="predicted"/>
<feature type="domain" description="Replication factor A C-terminal" evidence="1">
    <location>
        <begin position="167"/>
        <end position="246"/>
    </location>
</feature>
<reference evidence="2" key="1">
    <citation type="journal article" date="2017" name="Nature">
        <title>The genome of Chenopodium quinoa.</title>
        <authorList>
            <person name="Jarvis D.E."/>
            <person name="Ho Y.S."/>
            <person name="Lightfoot D.J."/>
            <person name="Schmoeckel S.M."/>
            <person name="Li B."/>
            <person name="Borm T.J.A."/>
            <person name="Ohyanagi H."/>
            <person name="Mineta K."/>
            <person name="Michell C.T."/>
            <person name="Saber N."/>
            <person name="Kharbatia N.M."/>
            <person name="Rupper R.R."/>
            <person name="Sharp A.R."/>
            <person name="Dally N."/>
            <person name="Boughton B.A."/>
            <person name="Woo Y.H."/>
            <person name="Gao G."/>
            <person name="Schijlen E.G.W.M."/>
            <person name="Guo X."/>
            <person name="Momin A.A."/>
            <person name="Negrao S."/>
            <person name="Al-Babili S."/>
            <person name="Gehring C."/>
            <person name="Roessner U."/>
            <person name="Jung C."/>
            <person name="Murphy K."/>
            <person name="Arold S.T."/>
            <person name="Gojobori T."/>
            <person name="van der Linden C.G."/>
            <person name="van Loo E.N."/>
            <person name="Jellen E.N."/>
            <person name="Maughan P.J."/>
            <person name="Tester M."/>
        </authorList>
    </citation>
    <scope>NUCLEOTIDE SEQUENCE [LARGE SCALE GENOMIC DNA]</scope>
    <source>
        <strain evidence="2">cv. PI 614886</strain>
    </source>
</reference>
<dbReference type="AlphaFoldDB" id="A0A803N2V7"/>
<dbReference type="Proteomes" id="UP000596660">
    <property type="component" value="Unplaced"/>
</dbReference>